<dbReference type="STRING" id="583356.Igag_0085"/>
<dbReference type="KEGG" id="iag:Igag_0085"/>
<protein>
    <submittedName>
        <fullName evidence="1">Uncharacterized protein</fullName>
    </submittedName>
</protein>
<dbReference type="AlphaFoldDB" id="E0SPJ4"/>
<sequence length="329" mass="37821">MEIKFSNEFTDSTYIVTPILESQILSPINNNIVTKISSLNAPVENAYLILVITRPNNTDIIKWKISIDRVILTREFKPHIDISINNKYIQSVFIYDISKILRNDSYLKISYEGKNHIRIDTATLLSIYRYKGFHVYLDCIVDICKAENIQKSVENLARSFNPNNIRINTGLVAERITELSVSTSNSENITTYKLVPGFNIVELNISPEKIPAIINIGSKDELTRHIFTCTFLSYEQQPRLFINKIDINEDKLLLTISNIGDSLPDKSELVILRYGVPLQKIDIEPIKPGEKSDITVDTKAIGRYKNVVLRLIWYKAFKIYYDEKTIKLP</sequence>
<proteinExistence type="predicted"/>
<dbReference type="Proteomes" id="UP000001304">
    <property type="component" value="Chromosome"/>
</dbReference>
<keyword evidence="2" id="KW-1185">Reference proteome</keyword>
<name>E0SPJ4_IGNAA</name>
<dbReference type="EMBL" id="CP002098">
    <property type="protein sequence ID" value="ADM26937.1"/>
    <property type="molecule type" value="Genomic_DNA"/>
</dbReference>
<dbReference type="HOGENOM" id="CLU_843613_0_0_2"/>
<organism evidence="1 2">
    <name type="scientific">Ignisphaera aggregans (strain DSM 17230 / JCM 13409 / AQ1.S1)</name>
    <dbReference type="NCBI Taxonomy" id="583356"/>
    <lineage>
        <taxon>Archaea</taxon>
        <taxon>Thermoproteota</taxon>
        <taxon>Thermoprotei</taxon>
        <taxon>Desulfurococcales</taxon>
        <taxon>Desulfurococcaceae</taxon>
        <taxon>Ignisphaera</taxon>
    </lineage>
</organism>
<dbReference type="BioCyc" id="IAGG583356:GHAH-94-MONOMER"/>
<evidence type="ECO:0000313" key="1">
    <source>
        <dbReference type="EMBL" id="ADM26937.1"/>
    </source>
</evidence>
<accession>E0SPJ4</accession>
<evidence type="ECO:0000313" key="2">
    <source>
        <dbReference type="Proteomes" id="UP000001304"/>
    </source>
</evidence>
<gene>
    <name evidence="1" type="ordered locus">Igag_0085</name>
</gene>
<reference evidence="1 2" key="1">
    <citation type="journal article" date="2010" name="Stand. Genomic Sci.">
        <title>Complete genome sequence of Ignisphaera aggregans type strain (AQ1.S1).</title>
        <authorList>
            <person name="Goker M."/>
            <person name="Held B."/>
            <person name="Lapidus A."/>
            <person name="Nolan M."/>
            <person name="Spring S."/>
            <person name="Yasawong M."/>
            <person name="Lucas S."/>
            <person name="Glavina Del Rio T."/>
            <person name="Tice H."/>
            <person name="Cheng J.F."/>
            <person name="Goodwin L."/>
            <person name="Tapia R."/>
            <person name="Pitluck S."/>
            <person name="Liolios K."/>
            <person name="Ivanova N."/>
            <person name="Mavromatis K."/>
            <person name="Mikhailova N."/>
            <person name="Pati A."/>
            <person name="Chen A."/>
            <person name="Palaniappan K."/>
            <person name="Brambilla E."/>
            <person name="Land M."/>
            <person name="Hauser L."/>
            <person name="Chang Y.J."/>
            <person name="Jeffries C.D."/>
            <person name="Brettin T."/>
            <person name="Detter J.C."/>
            <person name="Han C."/>
            <person name="Rohde M."/>
            <person name="Sikorski J."/>
            <person name="Woyke T."/>
            <person name="Bristow J."/>
            <person name="Eisen J.A."/>
            <person name="Markowitz V."/>
            <person name="Hugenholtz P."/>
            <person name="Kyrpides N.C."/>
            <person name="Klenk H.P."/>
        </authorList>
    </citation>
    <scope>NUCLEOTIDE SEQUENCE [LARGE SCALE GENOMIC DNA]</scope>
    <source>
        <strain evidence="2">DSM 17230 / JCM 13409 / AQ1.S1</strain>
    </source>
</reference>